<evidence type="ECO:0000313" key="1">
    <source>
        <dbReference type="EMBL" id="CBJ80917.1"/>
    </source>
</evidence>
<reference evidence="1" key="1">
    <citation type="journal article" date="2011" name="PLoS ONE">
        <title>The entomopathogenic bacterial endosymbionts xenorhabdus and photorhabdus: convergent lifestyles from divergent genomes.</title>
        <authorList>
            <person name="Chaston J.M."/>
            <person name="Suen G."/>
            <person name="Tucker S.L."/>
            <person name="Andersen A.W."/>
            <person name="Bhasin A."/>
            <person name="Bode E."/>
            <person name="Bode H.B."/>
            <person name="Brachmann A.O."/>
            <person name="Cowles C.E."/>
            <person name="Cowles K.N."/>
            <person name="Darby C."/>
            <person name="de Leon L."/>
            <person name="Drace K."/>
            <person name="Du Z."/>
            <person name="Givaudan A."/>
            <person name="Herbert Tran E.E."/>
            <person name="Jewell K.A."/>
            <person name="Knack J.J."/>
            <person name="Krasomil-Osterfeld K.C."/>
            <person name="Kukor R."/>
            <person name="Lanois A."/>
            <person name="Latreille P."/>
            <person name="Leimgruber N.K."/>
            <person name="Lipke C.M."/>
            <person name="Liu R."/>
            <person name="Lu X."/>
            <person name="Martens E.C."/>
            <person name="Marri P.R."/>
            <person name="Medigue C."/>
            <person name="Menard M.L."/>
            <person name="Miller N.M."/>
            <person name="Morales-Soto N."/>
            <person name="Norton S."/>
            <person name="Ogier J.C."/>
            <person name="Orchard S.S."/>
            <person name="Park D."/>
            <person name="Park Y."/>
            <person name="Qurollo B.A."/>
            <person name="Sugar D.R."/>
            <person name="Richards G.R."/>
            <person name="Rouy Z."/>
            <person name="Slominski B."/>
            <person name="Slominski K."/>
            <person name="Snyder H."/>
            <person name="Tjaden B.C."/>
            <person name="van der Hoeven R."/>
            <person name="Welch R.D."/>
            <person name="Wheeler C."/>
            <person name="Xiang B."/>
            <person name="Barbazuk B."/>
            <person name="Gaudriault S."/>
            <person name="Goodner B."/>
            <person name="Slater S.C."/>
            <person name="Forst S."/>
            <person name="Goldman B.S."/>
            <person name="Goodrich-Blair H."/>
        </authorList>
    </citation>
    <scope>NUCLEOTIDE SEQUENCE [LARGE SCALE GENOMIC DNA]</scope>
    <source>
        <strain evidence="1">SS-2004</strain>
    </source>
</reference>
<dbReference type="Proteomes" id="UP000002045">
    <property type="component" value="Chromosome"/>
</dbReference>
<name>D3V2F2_XENBS</name>
<dbReference type="EMBL" id="FN667741">
    <property type="protein sequence ID" value="CBJ80917.1"/>
    <property type="molecule type" value="Genomic_DNA"/>
</dbReference>
<proteinExistence type="predicted"/>
<protein>
    <submittedName>
        <fullName evidence="1">Uncharacterized protein</fullName>
    </submittedName>
</protein>
<evidence type="ECO:0000313" key="2">
    <source>
        <dbReference type="Proteomes" id="UP000002045"/>
    </source>
</evidence>
<organism evidence="1 2">
    <name type="scientific">Xenorhabdus bovienii (strain SS-2004)</name>
    <name type="common">Xenorhabdus nematophila subsp. bovienii</name>
    <dbReference type="NCBI Taxonomy" id="406818"/>
    <lineage>
        <taxon>Bacteria</taxon>
        <taxon>Pseudomonadati</taxon>
        <taxon>Pseudomonadota</taxon>
        <taxon>Gammaproteobacteria</taxon>
        <taxon>Enterobacterales</taxon>
        <taxon>Morganellaceae</taxon>
        <taxon>Xenorhabdus</taxon>
    </lineage>
</organism>
<sequence length="42" mass="5358">MSFIIISIFYSLDCELAFFEFFRKMYFFIVIEYDYGVFIYYY</sequence>
<dbReference type="KEGG" id="xbo:XBJ1_1791"/>
<dbReference type="HOGENOM" id="CLU_210518_0_0_6"/>
<accession>D3V2F2</accession>
<gene>
    <name evidence="1" type="ordered locus">XBJ1_1791</name>
</gene>
<dbReference type="AlphaFoldDB" id="D3V2F2"/>